<evidence type="ECO:0000256" key="5">
    <source>
        <dbReference type="SAM" id="SignalP"/>
    </source>
</evidence>
<protein>
    <submittedName>
        <fullName evidence="8">SH3-domain GRB2-like 3b</fullName>
    </submittedName>
</protein>
<evidence type="ECO:0000256" key="4">
    <source>
        <dbReference type="SAM" id="MobiDB-lite"/>
    </source>
</evidence>
<feature type="domain" description="SH3" evidence="6">
    <location>
        <begin position="365"/>
        <end position="424"/>
    </location>
</feature>
<comment type="similarity">
    <text evidence="1">Belongs to the endophilin family.</text>
</comment>
<dbReference type="AlphaFoldDB" id="A0A1A8GTW5"/>
<gene>
    <name evidence="8" type="primary">SH3GL3B</name>
</gene>
<dbReference type="GO" id="GO:0005737">
    <property type="term" value="C:cytoplasm"/>
    <property type="evidence" value="ECO:0007669"/>
    <property type="project" value="InterPro"/>
</dbReference>
<sequence>LPCCVLCTPLSPLSSAVSSVPCCVLSPLLCPLYPAVSSVLCCLICPLLCPLSSAVSSVPSFPCCVLCPLLQRLNERMTGAEGTRMDDDFQKMQKSVSVINTVVAELLSRTTELLQPNPARRAKVGVLSTVSRLKGQARATEYPQTERILGNCMVSYGQELGAASEFGGALTDVGGALLQIGQARDALNITVKQTFIDPLQKLHQSELKQIKLQLKKLNGQRLDLDYKKRQQGKVAAGELQRAWDKFSWSTEMAERSMFVLLQNEADLVSHLAALISGLLDFHRNTQHILLGLHGNLQARLTAASNKPERQFRSRKIQVQGDHNSIVGLDHQSSDPAFTSSGERHPVVPSGPSRPISGISDSNLVLDQPCCRALYSFLPSHDGELEFSEGDIILLVRQVDANWYEGSLGTRSGLLPACYVDVLVPLPLP</sequence>
<dbReference type="SUPFAM" id="SSF103657">
    <property type="entry name" value="BAR/IMD domain-like"/>
    <property type="match status" value="1"/>
</dbReference>
<dbReference type="InterPro" id="IPR036028">
    <property type="entry name" value="SH3-like_dom_sf"/>
</dbReference>
<feature type="signal peptide" evidence="5">
    <location>
        <begin position="1"/>
        <end position="18"/>
    </location>
</feature>
<proteinExistence type="inferred from homology"/>
<evidence type="ECO:0000259" key="6">
    <source>
        <dbReference type="PROSITE" id="PS50002"/>
    </source>
</evidence>
<dbReference type="SMART" id="SM00326">
    <property type="entry name" value="SH3"/>
    <property type="match status" value="1"/>
</dbReference>
<feature type="non-terminal residue" evidence="8">
    <location>
        <position position="1"/>
    </location>
</feature>
<dbReference type="InterPro" id="IPR050384">
    <property type="entry name" value="Endophilin_SH3RF"/>
</dbReference>
<evidence type="ECO:0000256" key="2">
    <source>
        <dbReference type="ARBA" id="ARBA00022443"/>
    </source>
</evidence>
<dbReference type="PANTHER" id="PTHR14167:SF116">
    <property type="entry name" value="CAP, ISOFORM AC"/>
    <property type="match status" value="1"/>
</dbReference>
<dbReference type="PROSITE" id="PS50002">
    <property type="entry name" value="SH3"/>
    <property type="match status" value="1"/>
</dbReference>
<dbReference type="InterPro" id="IPR004148">
    <property type="entry name" value="BAR_dom"/>
</dbReference>
<feature type="domain" description="BAR" evidence="7">
    <location>
        <begin position="74"/>
        <end position="309"/>
    </location>
</feature>
<evidence type="ECO:0000256" key="3">
    <source>
        <dbReference type="PROSITE-ProRule" id="PRU00192"/>
    </source>
</evidence>
<accession>A0A1A8GTW5</accession>
<keyword evidence="2 3" id="KW-0728">SH3 domain</keyword>
<dbReference type="Gene3D" id="2.30.30.40">
    <property type="entry name" value="SH3 Domains"/>
    <property type="match status" value="1"/>
</dbReference>
<evidence type="ECO:0000313" key="8">
    <source>
        <dbReference type="EMBL" id="SBQ74477.1"/>
    </source>
</evidence>
<dbReference type="EMBL" id="HAEC01006339">
    <property type="protein sequence ID" value="SBQ74477.1"/>
    <property type="molecule type" value="Transcribed_RNA"/>
</dbReference>
<dbReference type="PROSITE" id="PS51021">
    <property type="entry name" value="BAR"/>
    <property type="match status" value="1"/>
</dbReference>
<feature type="chain" id="PRO_5008370850" evidence="5">
    <location>
        <begin position="19"/>
        <end position="428"/>
    </location>
</feature>
<dbReference type="Pfam" id="PF03114">
    <property type="entry name" value="BAR"/>
    <property type="match status" value="1"/>
</dbReference>
<dbReference type="SUPFAM" id="SSF50044">
    <property type="entry name" value="SH3-domain"/>
    <property type="match status" value="1"/>
</dbReference>
<feature type="region of interest" description="Disordered" evidence="4">
    <location>
        <begin position="333"/>
        <end position="352"/>
    </location>
</feature>
<dbReference type="Pfam" id="PF00018">
    <property type="entry name" value="SH3_1"/>
    <property type="match status" value="1"/>
</dbReference>
<dbReference type="PANTHER" id="PTHR14167">
    <property type="entry name" value="SH3 DOMAIN-CONTAINING"/>
    <property type="match status" value="1"/>
</dbReference>
<evidence type="ECO:0000259" key="7">
    <source>
        <dbReference type="PROSITE" id="PS51021"/>
    </source>
</evidence>
<reference evidence="8" key="1">
    <citation type="submission" date="2016-05" db="EMBL/GenBank/DDBJ databases">
        <authorList>
            <person name="Lavstsen T."/>
            <person name="Jespersen J.S."/>
        </authorList>
    </citation>
    <scope>NUCLEOTIDE SEQUENCE</scope>
    <source>
        <tissue evidence="8">Brain</tissue>
    </source>
</reference>
<dbReference type="InterPro" id="IPR001452">
    <property type="entry name" value="SH3_domain"/>
</dbReference>
<keyword evidence="5" id="KW-0732">Signal</keyword>
<reference evidence="8" key="2">
    <citation type="submission" date="2016-06" db="EMBL/GenBank/DDBJ databases">
        <title>The genome of a short-lived fish provides insights into sex chromosome evolution and the genetic control of aging.</title>
        <authorList>
            <person name="Reichwald K."/>
            <person name="Felder M."/>
            <person name="Petzold A."/>
            <person name="Koch P."/>
            <person name="Groth M."/>
            <person name="Platzer M."/>
        </authorList>
    </citation>
    <scope>NUCLEOTIDE SEQUENCE</scope>
    <source>
        <tissue evidence="8">Brain</tissue>
    </source>
</reference>
<organism evidence="8">
    <name type="scientific">Nothobranchius korthausae</name>
    <dbReference type="NCBI Taxonomy" id="1143690"/>
    <lineage>
        <taxon>Eukaryota</taxon>
        <taxon>Metazoa</taxon>
        <taxon>Chordata</taxon>
        <taxon>Craniata</taxon>
        <taxon>Vertebrata</taxon>
        <taxon>Euteleostomi</taxon>
        <taxon>Actinopterygii</taxon>
        <taxon>Neopterygii</taxon>
        <taxon>Teleostei</taxon>
        <taxon>Neoteleostei</taxon>
        <taxon>Acanthomorphata</taxon>
        <taxon>Ovalentaria</taxon>
        <taxon>Atherinomorphae</taxon>
        <taxon>Cyprinodontiformes</taxon>
        <taxon>Nothobranchiidae</taxon>
        <taxon>Nothobranchius</taxon>
    </lineage>
</organism>
<dbReference type="SMART" id="SM00721">
    <property type="entry name" value="BAR"/>
    <property type="match status" value="1"/>
</dbReference>
<evidence type="ECO:0000256" key="1">
    <source>
        <dbReference type="ARBA" id="ARBA00006697"/>
    </source>
</evidence>
<dbReference type="Gene3D" id="1.20.1270.60">
    <property type="entry name" value="Arfaptin homology (AH) domain/BAR domain"/>
    <property type="match status" value="1"/>
</dbReference>
<dbReference type="InterPro" id="IPR027267">
    <property type="entry name" value="AH/BAR_dom_sf"/>
</dbReference>
<name>A0A1A8GTW5_9TELE</name>